<sequence>SDAYKEYYAVATGATPPKTKASVRKTKSSFNTTVTPPPTAAVGPRLSTSAKGKQPATTSKAKRDDGDDDEEENDDDDDAQDDDDQENANKDDDKEGDDDDQEEGSDDEQASDKQGEEFIHPSLSTHDEEETRDEESFDPISKTPENTDDEGNSEENLRINVGREEGQAEEDVEDKLYKDININLGRGIQMADSSSVSSQFVTSMLNPTPDVRIESIFETTSQMDVQTSISLAPLHVTAPTLTPLTITTVTTIQQASTPPTTAPSTLLQDLPNFGSLFGFDHRLKSLEANFSEFMQTNQFAGAVSFIPENVQRYMDQRMNKVVK</sequence>
<feature type="compositionally biased region" description="Basic and acidic residues" evidence="1">
    <location>
        <begin position="110"/>
        <end position="119"/>
    </location>
</feature>
<feature type="compositionally biased region" description="Acidic residues" evidence="1">
    <location>
        <begin position="94"/>
        <end position="109"/>
    </location>
</feature>
<evidence type="ECO:0000256" key="1">
    <source>
        <dbReference type="SAM" id="MobiDB-lite"/>
    </source>
</evidence>
<name>A0A699L681_TANCI</name>
<feature type="non-terminal residue" evidence="2">
    <location>
        <position position="323"/>
    </location>
</feature>
<proteinExistence type="predicted"/>
<feature type="compositionally biased region" description="Acidic residues" evidence="1">
    <location>
        <begin position="127"/>
        <end position="137"/>
    </location>
</feature>
<comment type="caution">
    <text evidence="2">The sequence shown here is derived from an EMBL/GenBank/DDBJ whole genome shotgun (WGS) entry which is preliminary data.</text>
</comment>
<feature type="region of interest" description="Disordered" evidence="1">
    <location>
        <begin position="1"/>
        <end position="172"/>
    </location>
</feature>
<accession>A0A699L681</accession>
<reference evidence="2" key="1">
    <citation type="journal article" date="2019" name="Sci. Rep.">
        <title>Draft genome of Tanacetum cinerariifolium, the natural source of mosquito coil.</title>
        <authorList>
            <person name="Yamashiro T."/>
            <person name="Shiraishi A."/>
            <person name="Satake H."/>
            <person name="Nakayama K."/>
        </authorList>
    </citation>
    <scope>NUCLEOTIDE SEQUENCE</scope>
</reference>
<feature type="non-terminal residue" evidence="2">
    <location>
        <position position="1"/>
    </location>
</feature>
<protein>
    <submittedName>
        <fullName evidence="2">Uncharacterized protein</fullName>
    </submittedName>
</protein>
<feature type="compositionally biased region" description="Basic and acidic residues" evidence="1">
    <location>
        <begin position="155"/>
        <end position="166"/>
    </location>
</feature>
<gene>
    <name evidence="2" type="ORF">Tci_696966</name>
</gene>
<organism evidence="2">
    <name type="scientific">Tanacetum cinerariifolium</name>
    <name type="common">Dalmatian daisy</name>
    <name type="synonym">Chrysanthemum cinerariifolium</name>
    <dbReference type="NCBI Taxonomy" id="118510"/>
    <lineage>
        <taxon>Eukaryota</taxon>
        <taxon>Viridiplantae</taxon>
        <taxon>Streptophyta</taxon>
        <taxon>Embryophyta</taxon>
        <taxon>Tracheophyta</taxon>
        <taxon>Spermatophyta</taxon>
        <taxon>Magnoliopsida</taxon>
        <taxon>eudicotyledons</taxon>
        <taxon>Gunneridae</taxon>
        <taxon>Pentapetalae</taxon>
        <taxon>asterids</taxon>
        <taxon>campanulids</taxon>
        <taxon>Asterales</taxon>
        <taxon>Asteraceae</taxon>
        <taxon>Asteroideae</taxon>
        <taxon>Anthemideae</taxon>
        <taxon>Anthemidinae</taxon>
        <taxon>Tanacetum</taxon>
    </lineage>
</organism>
<dbReference type="AlphaFoldDB" id="A0A699L681"/>
<feature type="compositionally biased region" description="Polar residues" evidence="1">
    <location>
        <begin position="46"/>
        <end position="59"/>
    </location>
</feature>
<feature type="compositionally biased region" description="Acidic residues" evidence="1">
    <location>
        <begin position="66"/>
        <end position="86"/>
    </location>
</feature>
<dbReference type="EMBL" id="BKCJ010585140">
    <property type="protein sequence ID" value="GFB24995.1"/>
    <property type="molecule type" value="Genomic_DNA"/>
</dbReference>
<evidence type="ECO:0000313" key="2">
    <source>
        <dbReference type="EMBL" id="GFB24995.1"/>
    </source>
</evidence>